<dbReference type="SMART" id="SM00220">
    <property type="entry name" value="S_TKc"/>
    <property type="match status" value="1"/>
</dbReference>
<dbReference type="GO" id="GO:0004674">
    <property type="term" value="F:protein serine/threonine kinase activity"/>
    <property type="evidence" value="ECO:0007669"/>
    <property type="project" value="UniProtKB-KW"/>
</dbReference>
<accession>A0A1X0P246</accession>
<dbReference type="InterPro" id="IPR000719">
    <property type="entry name" value="Prot_kinase_dom"/>
</dbReference>
<evidence type="ECO:0000256" key="2">
    <source>
        <dbReference type="ARBA" id="ARBA00022679"/>
    </source>
</evidence>
<dbReference type="FunFam" id="1.10.510.10:FF:000624">
    <property type="entry name" value="Mitogen-activated protein kinase"/>
    <property type="match status" value="1"/>
</dbReference>
<evidence type="ECO:0000313" key="8">
    <source>
        <dbReference type="EMBL" id="ORC90898.1"/>
    </source>
</evidence>
<keyword evidence="4" id="KW-0418">Kinase</keyword>
<evidence type="ECO:0000256" key="6">
    <source>
        <dbReference type="SAM" id="MobiDB-lite"/>
    </source>
</evidence>
<dbReference type="InterPro" id="IPR050117">
    <property type="entry name" value="MAPK"/>
</dbReference>
<keyword evidence="9" id="KW-1185">Reference proteome</keyword>
<feature type="domain" description="Protein kinase" evidence="7">
    <location>
        <begin position="35"/>
        <end position="372"/>
    </location>
</feature>
<dbReference type="SUPFAM" id="SSF56112">
    <property type="entry name" value="Protein kinase-like (PK-like)"/>
    <property type="match status" value="1"/>
</dbReference>
<dbReference type="Gene3D" id="3.30.200.20">
    <property type="entry name" value="Phosphorylase Kinase, domain 1"/>
    <property type="match status" value="1"/>
</dbReference>
<dbReference type="VEuPathDB" id="TriTrypDB:TM35_000073220"/>
<dbReference type="EMBL" id="NBCO01000007">
    <property type="protein sequence ID" value="ORC90898.1"/>
    <property type="molecule type" value="Genomic_DNA"/>
</dbReference>
<dbReference type="STRING" id="67003.A0A1X0P246"/>
<dbReference type="InterPro" id="IPR008271">
    <property type="entry name" value="Ser/Thr_kinase_AS"/>
</dbReference>
<organism evidence="8 9">
    <name type="scientific">Trypanosoma theileri</name>
    <dbReference type="NCBI Taxonomy" id="67003"/>
    <lineage>
        <taxon>Eukaryota</taxon>
        <taxon>Discoba</taxon>
        <taxon>Euglenozoa</taxon>
        <taxon>Kinetoplastea</taxon>
        <taxon>Metakinetoplastina</taxon>
        <taxon>Trypanosomatida</taxon>
        <taxon>Trypanosomatidae</taxon>
        <taxon>Trypanosoma</taxon>
    </lineage>
</organism>
<evidence type="ECO:0000256" key="5">
    <source>
        <dbReference type="ARBA" id="ARBA00022840"/>
    </source>
</evidence>
<dbReference type="AlphaFoldDB" id="A0A1X0P246"/>
<dbReference type="PROSITE" id="PS00108">
    <property type="entry name" value="PROTEIN_KINASE_ST"/>
    <property type="match status" value="1"/>
</dbReference>
<dbReference type="PROSITE" id="PS50011">
    <property type="entry name" value="PROTEIN_KINASE_DOM"/>
    <property type="match status" value="1"/>
</dbReference>
<protein>
    <recommendedName>
        <fullName evidence="7">Protein kinase domain-containing protein</fullName>
    </recommendedName>
</protein>
<dbReference type="Pfam" id="PF00069">
    <property type="entry name" value="Pkinase"/>
    <property type="match status" value="1"/>
</dbReference>
<dbReference type="InterPro" id="IPR011009">
    <property type="entry name" value="Kinase-like_dom_sf"/>
</dbReference>
<reference evidence="8 9" key="1">
    <citation type="submission" date="2017-03" db="EMBL/GenBank/DDBJ databases">
        <title>An alternative strategy for trypanosome survival in the mammalian bloodstream revealed through genome and transcriptome analysis of the ubiquitous bovine parasite Trypanosoma (Megatrypanum) theileri.</title>
        <authorList>
            <person name="Kelly S."/>
            <person name="Ivens A."/>
            <person name="Mott A."/>
            <person name="O'Neill E."/>
            <person name="Emms D."/>
            <person name="Macleod O."/>
            <person name="Voorheis P."/>
            <person name="Matthews J."/>
            <person name="Matthews K."/>
            <person name="Carrington M."/>
        </authorList>
    </citation>
    <scope>NUCLEOTIDE SEQUENCE [LARGE SCALE GENOMIC DNA]</scope>
    <source>
        <strain evidence="8">Edinburgh</strain>
    </source>
</reference>
<sequence>MSSPTWSVYEGGWGEVSEDNNDSLPPELSLKGCGLRRVSLLQRGAQGAVYIAEDANNQLFAVKRLFTQRSDFGIRGISENALREVTLLSLIAKKSLRNDDDDDDVKREFGIVHLYKVVEAPYHELCLVMEMCPLDLSQIVIQKKRKLHSTRLLSTDSSIRCPILANVNVIQYLMRGILHILKYLHDDCHIIHRDVKLSNFLLHEDGRIRLTDFGSARLMHDEEELSSNPSSGEYTPSAIRTTIIYEAPECLLGNRVYTSAIDIWAAGVVFAELVLQQHLFKSRSELAVLSDIWKLLGTPPDDPSTTNTNTTNGSSNNSESSVTYLVRTEPTLSTKFPENILPAEGLDLLQRMLELDPKKRITASAALSHPFLNSTHNNCEEGRRLWQTKSQTSAQEVEKTVTVGMQALCMPDDSFNENEDDSEQNEEDHYRFF</sequence>
<keyword evidence="3" id="KW-0547">Nucleotide-binding</keyword>
<evidence type="ECO:0000313" key="9">
    <source>
        <dbReference type="Proteomes" id="UP000192257"/>
    </source>
</evidence>
<feature type="region of interest" description="Disordered" evidence="6">
    <location>
        <begin position="299"/>
        <end position="322"/>
    </location>
</feature>
<feature type="region of interest" description="Disordered" evidence="6">
    <location>
        <begin position="412"/>
        <end position="433"/>
    </location>
</feature>
<evidence type="ECO:0000256" key="1">
    <source>
        <dbReference type="ARBA" id="ARBA00022527"/>
    </source>
</evidence>
<keyword evidence="2" id="KW-0808">Transferase</keyword>
<dbReference type="Gene3D" id="1.10.510.10">
    <property type="entry name" value="Transferase(Phosphotransferase) domain 1"/>
    <property type="match status" value="1"/>
</dbReference>
<dbReference type="Proteomes" id="UP000192257">
    <property type="component" value="Unassembled WGS sequence"/>
</dbReference>
<dbReference type="GeneID" id="39983548"/>
<feature type="compositionally biased region" description="Low complexity" evidence="6">
    <location>
        <begin position="304"/>
        <end position="322"/>
    </location>
</feature>
<dbReference type="OrthoDB" id="5979581at2759"/>
<evidence type="ECO:0000256" key="3">
    <source>
        <dbReference type="ARBA" id="ARBA00022741"/>
    </source>
</evidence>
<comment type="caution">
    <text evidence="8">The sequence shown here is derived from an EMBL/GenBank/DDBJ whole genome shotgun (WGS) entry which is preliminary data.</text>
</comment>
<dbReference type="GO" id="GO:0005524">
    <property type="term" value="F:ATP binding"/>
    <property type="evidence" value="ECO:0007669"/>
    <property type="project" value="UniProtKB-KW"/>
</dbReference>
<gene>
    <name evidence="8" type="ORF">TM35_000073220</name>
</gene>
<dbReference type="RefSeq" id="XP_028884964.1">
    <property type="nucleotide sequence ID" value="XM_029023768.1"/>
</dbReference>
<keyword evidence="1" id="KW-0723">Serine/threonine-protein kinase</keyword>
<dbReference type="PANTHER" id="PTHR24055">
    <property type="entry name" value="MITOGEN-ACTIVATED PROTEIN KINASE"/>
    <property type="match status" value="1"/>
</dbReference>
<name>A0A1X0P246_9TRYP</name>
<keyword evidence="5" id="KW-0067">ATP-binding</keyword>
<feature type="compositionally biased region" description="Acidic residues" evidence="6">
    <location>
        <begin position="414"/>
        <end position="426"/>
    </location>
</feature>
<evidence type="ECO:0000256" key="4">
    <source>
        <dbReference type="ARBA" id="ARBA00022777"/>
    </source>
</evidence>
<proteinExistence type="predicted"/>
<evidence type="ECO:0000259" key="7">
    <source>
        <dbReference type="PROSITE" id="PS50011"/>
    </source>
</evidence>